<feature type="compositionally biased region" description="Basic and acidic residues" evidence="1">
    <location>
        <begin position="177"/>
        <end position="186"/>
    </location>
</feature>
<gene>
    <name evidence="2" type="ORF">FIBRA_01749</name>
</gene>
<feature type="region of interest" description="Disordered" evidence="1">
    <location>
        <begin position="262"/>
        <end position="365"/>
    </location>
</feature>
<dbReference type="GeneID" id="24094638"/>
<feature type="compositionally biased region" description="Polar residues" evidence="1">
    <location>
        <begin position="346"/>
        <end position="365"/>
    </location>
</feature>
<feature type="compositionally biased region" description="Low complexity" evidence="1">
    <location>
        <begin position="315"/>
        <end position="326"/>
    </location>
</feature>
<name>J4HTU2_9APHY</name>
<proteinExistence type="predicted"/>
<dbReference type="InParanoid" id="J4HTU2"/>
<organism evidence="2 3">
    <name type="scientific">Fibroporia radiculosa</name>
    <dbReference type="NCBI Taxonomy" id="599839"/>
    <lineage>
        <taxon>Eukaryota</taxon>
        <taxon>Fungi</taxon>
        <taxon>Dikarya</taxon>
        <taxon>Basidiomycota</taxon>
        <taxon>Agaricomycotina</taxon>
        <taxon>Agaricomycetes</taxon>
        <taxon>Polyporales</taxon>
        <taxon>Fibroporiaceae</taxon>
        <taxon>Fibroporia</taxon>
    </lineage>
</organism>
<feature type="region of interest" description="Disordered" evidence="1">
    <location>
        <begin position="160"/>
        <end position="222"/>
    </location>
</feature>
<dbReference type="RefSeq" id="XP_012179010.1">
    <property type="nucleotide sequence ID" value="XM_012323620.1"/>
</dbReference>
<dbReference type="STRING" id="599839.J4HTU2"/>
<dbReference type="EMBL" id="HE796948">
    <property type="protein sequence ID" value="CCL99727.1"/>
    <property type="molecule type" value="Genomic_DNA"/>
</dbReference>
<feature type="region of interest" description="Disordered" evidence="1">
    <location>
        <begin position="92"/>
        <end position="139"/>
    </location>
</feature>
<accession>J4HTU2</accession>
<reference evidence="2 3" key="1">
    <citation type="journal article" date="2012" name="Appl. Environ. Microbiol.">
        <title>Short-read sequencing for genomic analysis of the brown rot fungus Fibroporia radiculosa.</title>
        <authorList>
            <person name="Tang J.D."/>
            <person name="Perkins A.D."/>
            <person name="Sonstegard T.S."/>
            <person name="Schroeder S.G."/>
            <person name="Burgess S.C."/>
            <person name="Diehl S.V."/>
        </authorList>
    </citation>
    <scope>NUCLEOTIDE SEQUENCE [LARGE SCALE GENOMIC DNA]</scope>
    <source>
        <strain evidence="2 3">TFFH 294</strain>
    </source>
</reference>
<dbReference type="Proteomes" id="UP000006352">
    <property type="component" value="Unassembled WGS sequence"/>
</dbReference>
<sequence length="436" mass="48015">MYLTDNASASDMYQYNQYGSMQRSVRHPPPAPTSIALDDTFDAMTTEAPTDWDVGFVRREQDYEESVTGYQNYVNEMERKLGAEEDLRAAERKPPVEAAHPNRNINGGESGRGARTGSGRRSLGSQDMPVNGRKVSDKRGKLELVESRIMEDGPSRTISLWRERVADSSAGSTPTDDGARSRENIHLHAKAPPNDSHPRWTVSDGQTKSSSVESKPRRGSVLTMVKTGKSSYERSEYMVAYHQPSKAGFPTPIYARSENGSTIPFMETGGPVPISPPRRNALDRSAPMSPTRRASRRLSQDTRSEFMVMYPQTPPRSGGSTGSSPSPQLPQPEPQKQMSPLHQRRASITASAMGDTSGSKATNTSSPVELILASCDPSLLHLSPILSELGIHRVEHLRAIARLSEATRDREVKEQALKKGVTIVEWAILMDKLETL</sequence>
<protein>
    <submittedName>
        <fullName evidence="2">Uncharacterized protein</fullName>
    </submittedName>
</protein>
<keyword evidence="3" id="KW-1185">Reference proteome</keyword>
<evidence type="ECO:0000313" key="2">
    <source>
        <dbReference type="EMBL" id="CCL99727.1"/>
    </source>
</evidence>
<evidence type="ECO:0000313" key="3">
    <source>
        <dbReference type="Proteomes" id="UP000006352"/>
    </source>
</evidence>
<evidence type="ECO:0000256" key="1">
    <source>
        <dbReference type="SAM" id="MobiDB-lite"/>
    </source>
</evidence>
<dbReference type="OrthoDB" id="2989516at2759"/>
<dbReference type="AlphaFoldDB" id="J4HTU2"/>
<feature type="compositionally biased region" description="Polar residues" evidence="1">
    <location>
        <begin position="203"/>
        <end position="213"/>
    </location>
</feature>
<dbReference type="HOGENOM" id="CLU_628557_0_0_1"/>